<feature type="transmembrane region" description="Helical" evidence="10">
    <location>
        <begin position="533"/>
        <end position="555"/>
    </location>
</feature>
<feature type="compositionally biased region" description="Low complexity" evidence="9">
    <location>
        <begin position="808"/>
        <end position="819"/>
    </location>
</feature>
<feature type="transmembrane region" description="Helical" evidence="10">
    <location>
        <begin position="218"/>
        <end position="246"/>
    </location>
</feature>
<feature type="transmembrane region" description="Helical" evidence="10">
    <location>
        <begin position="464"/>
        <end position="488"/>
    </location>
</feature>
<feature type="transmembrane region" description="Helical" evidence="10">
    <location>
        <begin position="173"/>
        <end position="197"/>
    </location>
</feature>
<dbReference type="GO" id="GO:0005886">
    <property type="term" value="C:plasma membrane"/>
    <property type="evidence" value="ECO:0007669"/>
    <property type="project" value="TreeGrafter"/>
</dbReference>
<keyword evidence="5" id="KW-0769">Symport</keyword>
<dbReference type="GO" id="GO:0046872">
    <property type="term" value="F:metal ion binding"/>
    <property type="evidence" value="ECO:0007669"/>
    <property type="project" value="UniProtKB-KW"/>
</dbReference>
<keyword evidence="4 10" id="KW-0812">Transmembrane</keyword>
<evidence type="ECO:0000256" key="6">
    <source>
        <dbReference type="ARBA" id="ARBA00022989"/>
    </source>
</evidence>
<dbReference type="PANTHER" id="PTHR11616:SF240">
    <property type="entry name" value="BLOATED TUBULES, ISOFORM B-RELATED"/>
    <property type="match status" value="1"/>
</dbReference>
<feature type="transmembrane region" description="Helical" evidence="10">
    <location>
        <begin position="608"/>
        <end position="633"/>
    </location>
</feature>
<comment type="similarity">
    <text evidence="2">Belongs to the sodium:neurotransmitter symporter (SNF) (TC 2.A.22) family.</text>
</comment>
<sequence>MREIWTKQDERRISDGQPVAKKWNITDPVYKPKGLSHSPSLRAIRNYNDLPIDRSSGEGVDNPGFESDYKYEYYTYPGPGYSVPNDNSSKLSENEYPTISTRSMKTTYSGGSEVHSNADNEMGSNVKLVTAKVEMSCKTWCTHVSTIICTISMAAALGNLYRLPQTVLLRGGLPFLVVYAILTVIIGLPLLFLELGIGQMAQEGFIKSWRAVPFFKGIGYVKLLAGCLLSIYYPIYMGLAIMYLIWTLKGSVPFVECSNGVVITADGYVPAAINGQECIRNTFIKSPFQDPYYFGIYAALLLFIWIVIIVLSIRRTKSYIRSLILLLFPTMVCYIALTTKSILLEAEMAVLYKMAENVDWSILKTAEVWYYATIQVFFSTNIGFGSFITNAGIMYNKVNPLWTALGYIAINLIFGTGSVIMTTILTGATSNDTNSTISSTVAEVQLFTLIYDAMVNQSSDFKNWMIATYLLVIFSGFVSMATLSYTLLKAIYGHDGIRLKWWQTSVVFSFSGFILSCLLLLKNDFDLVHLLDHYIVGNLIFICVIIEVFAMMAFYGLTRIQSDFEFMLGHILLKVWLFLWWLTPICLTIIFIWALIGLPLEGIYKIDPVWMVALGWSVVIMAFMFIIVIGIFVTRKQNGYTIKDKLKASLEPSHNWGPKDPMLRYNWVQWNSKSQTGERDFTLKRRGTKEYTKTIRKRVKKEASQLYNGLPGAYFKNTDTTINNNIIGNGALVNENANRISQQSNEYSRISNTSNNYNSIYYISSDVKANRNGHVASDQSMIDSLEPEIVPKRHHHHHHHKVPKVHRNTYPTDNNYNYTEPEPRHSYPSNKEIVNDENSEGYGTFRNKGPYIIDGDIGHVCHKRYDSEHEAVTEL</sequence>
<dbReference type="GO" id="GO:0015375">
    <property type="term" value="F:glycine:sodium symporter activity"/>
    <property type="evidence" value="ECO:0007669"/>
    <property type="project" value="TreeGrafter"/>
</dbReference>
<dbReference type="OrthoDB" id="6581954at2759"/>
<evidence type="ECO:0000256" key="7">
    <source>
        <dbReference type="ARBA" id="ARBA00023136"/>
    </source>
</evidence>
<reference evidence="11" key="1">
    <citation type="submission" date="2022-01" db="EMBL/GenBank/DDBJ databases">
        <authorList>
            <person name="King R."/>
        </authorList>
    </citation>
    <scope>NUCLEOTIDE SEQUENCE</scope>
</reference>
<evidence type="ECO:0000313" key="12">
    <source>
        <dbReference type="Proteomes" id="UP001152799"/>
    </source>
</evidence>
<gene>
    <name evidence="11" type="ORF">CEUTPL_LOCUS2171</name>
</gene>
<feature type="region of interest" description="Disordered" evidence="9">
    <location>
        <begin position="793"/>
        <end position="830"/>
    </location>
</feature>
<dbReference type="AlphaFoldDB" id="A0A9N9MGA5"/>
<evidence type="ECO:0000256" key="8">
    <source>
        <dbReference type="PIRSR" id="PIRSR600175-1"/>
    </source>
</evidence>
<dbReference type="InterPro" id="IPR037272">
    <property type="entry name" value="SNS_sf"/>
</dbReference>
<feature type="transmembrane region" description="Helical" evidence="10">
    <location>
        <begin position="500"/>
        <end position="521"/>
    </location>
</feature>
<organism evidence="11 12">
    <name type="scientific">Ceutorhynchus assimilis</name>
    <name type="common">cabbage seed weevil</name>
    <dbReference type="NCBI Taxonomy" id="467358"/>
    <lineage>
        <taxon>Eukaryota</taxon>
        <taxon>Metazoa</taxon>
        <taxon>Ecdysozoa</taxon>
        <taxon>Arthropoda</taxon>
        <taxon>Hexapoda</taxon>
        <taxon>Insecta</taxon>
        <taxon>Pterygota</taxon>
        <taxon>Neoptera</taxon>
        <taxon>Endopterygota</taxon>
        <taxon>Coleoptera</taxon>
        <taxon>Polyphaga</taxon>
        <taxon>Cucujiformia</taxon>
        <taxon>Curculionidae</taxon>
        <taxon>Ceutorhynchinae</taxon>
        <taxon>Ceutorhynchus</taxon>
    </lineage>
</organism>
<accession>A0A9N9MGA5</accession>
<keyword evidence="8" id="KW-0915">Sodium</keyword>
<keyword evidence="3" id="KW-0813">Transport</keyword>
<dbReference type="InterPro" id="IPR000175">
    <property type="entry name" value="Na/ntran_symport"/>
</dbReference>
<dbReference type="Pfam" id="PF00209">
    <property type="entry name" value="SNF"/>
    <property type="match status" value="1"/>
</dbReference>
<evidence type="ECO:0000256" key="5">
    <source>
        <dbReference type="ARBA" id="ARBA00022847"/>
    </source>
</evidence>
<keyword evidence="7 10" id="KW-0472">Membrane</keyword>
<dbReference type="Proteomes" id="UP001152799">
    <property type="component" value="Chromosome 10"/>
</dbReference>
<evidence type="ECO:0000256" key="4">
    <source>
        <dbReference type="ARBA" id="ARBA00022692"/>
    </source>
</evidence>
<evidence type="ECO:0000313" key="11">
    <source>
        <dbReference type="EMBL" id="CAG9761468.1"/>
    </source>
</evidence>
<evidence type="ECO:0000256" key="9">
    <source>
        <dbReference type="SAM" id="MobiDB-lite"/>
    </source>
</evidence>
<proteinExistence type="inferred from homology"/>
<dbReference type="EMBL" id="OU892286">
    <property type="protein sequence ID" value="CAG9761468.1"/>
    <property type="molecule type" value="Genomic_DNA"/>
</dbReference>
<protein>
    <submittedName>
        <fullName evidence="11">Uncharacterized protein</fullName>
    </submittedName>
</protein>
<dbReference type="PROSITE" id="PS50267">
    <property type="entry name" value="NA_NEUROTRAN_SYMP_3"/>
    <property type="match status" value="1"/>
</dbReference>
<feature type="transmembrane region" description="Helical" evidence="10">
    <location>
        <begin position="368"/>
        <end position="389"/>
    </location>
</feature>
<feature type="binding site" evidence="8">
    <location>
        <position position="159"/>
    </location>
    <ligand>
        <name>Na(+)</name>
        <dbReference type="ChEBI" id="CHEBI:29101"/>
        <label>1</label>
    </ligand>
</feature>
<feature type="transmembrane region" description="Helical" evidence="10">
    <location>
        <begin position="401"/>
        <end position="425"/>
    </location>
</feature>
<dbReference type="SUPFAM" id="SSF161070">
    <property type="entry name" value="SNF-like"/>
    <property type="match status" value="1"/>
</dbReference>
<dbReference type="PANTHER" id="PTHR11616">
    <property type="entry name" value="SODIUM/CHLORIDE DEPENDENT TRANSPORTER"/>
    <property type="match status" value="1"/>
</dbReference>
<feature type="binding site" evidence="8">
    <location>
        <position position="411"/>
    </location>
    <ligand>
        <name>Na(+)</name>
        <dbReference type="ChEBI" id="CHEBI:29101"/>
        <label>1</label>
    </ligand>
</feature>
<feature type="transmembrane region" description="Helical" evidence="10">
    <location>
        <begin position="323"/>
        <end position="344"/>
    </location>
</feature>
<feature type="binding site" evidence="8">
    <location>
        <position position="379"/>
    </location>
    <ligand>
        <name>Na(+)</name>
        <dbReference type="ChEBI" id="CHEBI:29101"/>
        <label>1</label>
    </ligand>
</feature>
<keyword evidence="6 10" id="KW-1133">Transmembrane helix</keyword>
<feature type="compositionally biased region" description="Basic residues" evidence="9">
    <location>
        <begin position="793"/>
        <end position="807"/>
    </location>
</feature>
<feature type="binding site" evidence="8">
    <location>
        <position position="154"/>
    </location>
    <ligand>
        <name>Na(+)</name>
        <dbReference type="ChEBI" id="CHEBI:29101"/>
        <label>1</label>
    </ligand>
</feature>
<dbReference type="PRINTS" id="PR00176">
    <property type="entry name" value="NANEUSMPORT"/>
</dbReference>
<feature type="binding site" evidence="8">
    <location>
        <position position="479"/>
    </location>
    <ligand>
        <name>Na(+)</name>
        <dbReference type="ChEBI" id="CHEBI:29101"/>
        <label>1</label>
    </ligand>
</feature>
<feature type="transmembrane region" description="Helical" evidence="10">
    <location>
        <begin position="575"/>
        <end position="596"/>
    </location>
</feature>
<comment type="subcellular location">
    <subcellularLocation>
        <location evidence="1">Membrane</location>
        <topology evidence="1">Multi-pass membrane protein</topology>
    </subcellularLocation>
</comment>
<feature type="transmembrane region" description="Helical" evidence="10">
    <location>
        <begin position="140"/>
        <end position="161"/>
    </location>
</feature>
<evidence type="ECO:0000256" key="1">
    <source>
        <dbReference type="ARBA" id="ARBA00004141"/>
    </source>
</evidence>
<keyword evidence="12" id="KW-1185">Reference proteome</keyword>
<name>A0A9N9MGA5_9CUCU</name>
<evidence type="ECO:0000256" key="2">
    <source>
        <dbReference type="ARBA" id="ARBA00006459"/>
    </source>
</evidence>
<evidence type="ECO:0000256" key="10">
    <source>
        <dbReference type="SAM" id="Phobius"/>
    </source>
</evidence>
<keyword evidence="8" id="KW-0479">Metal-binding</keyword>
<dbReference type="CDD" id="cd06857">
    <property type="entry name" value="SLC5-6-like_sbd"/>
    <property type="match status" value="1"/>
</dbReference>
<feature type="transmembrane region" description="Helical" evidence="10">
    <location>
        <begin position="292"/>
        <end position="311"/>
    </location>
</feature>
<evidence type="ECO:0000256" key="3">
    <source>
        <dbReference type="ARBA" id="ARBA00022448"/>
    </source>
</evidence>